<dbReference type="EMBL" id="LR796973">
    <property type="protein sequence ID" value="CAB4179202.1"/>
    <property type="molecule type" value="Genomic_DNA"/>
</dbReference>
<keyword evidence="1" id="KW-0812">Transmembrane</keyword>
<evidence type="ECO:0000256" key="1">
    <source>
        <dbReference type="SAM" id="Phobius"/>
    </source>
</evidence>
<name>A0A6J5R631_9CAUD</name>
<evidence type="ECO:0000313" key="4">
    <source>
        <dbReference type="EMBL" id="CAB4189436.1"/>
    </source>
</evidence>
<proteinExistence type="predicted"/>
<dbReference type="EMBL" id="LR797432">
    <property type="protein sequence ID" value="CAB4215830.1"/>
    <property type="molecule type" value="Genomic_DNA"/>
</dbReference>
<sequence>MNRRMAIPRWEWYARTLLRAVVDGLVLFASVLAVLLALVALS</sequence>
<gene>
    <name evidence="3" type="ORF">UFOVP1028_46</name>
    <name evidence="4" type="ORF">UFOVP1187_19</name>
    <name evidence="5" type="ORF">UFOVP1235_36</name>
    <name evidence="6" type="ORF">UFOVP1488_19</name>
    <name evidence="2" type="ORF">UFOVP960_11</name>
</gene>
<feature type="transmembrane region" description="Helical" evidence="1">
    <location>
        <begin position="20"/>
        <end position="41"/>
    </location>
</feature>
<dbReference type="EMBL" id="LR796913">
    <property type="protein sequence ID" value="CAB4173783.1"/>
    <property type="molecule type" value="Genomic_DNA"/>
</dbReference>
<keyword evidence="1" id="KW-0472">Membrane</keyword>
<evidence type="ECO:0000313" key="5">
    <source>
        <dbReference type="EMBL" id="CAB4192439.1"/>
    </source>
</evidence>
<evidence type="ECO:0000313" key="6">
    <source>
        <dbReference type="EMBL" id="CAB4215830.1"/>
    </source>
</evidence>
<dbReference type="EMBL" id="LR797134">
    <property type="protein sequence ID" value="CAB4189436.1"/>
    <property type="molecule type" value="Genomic_DNA"/>
</dbReference>
<protein>
    <submittedName>
        <fullName evidence="5">Uncharacterized protein</fullName>
    </submittedName>
</protein>
<reference evidence="5" key="1">
    <citation type="submission" date="2020-05" db="EMBL/GenBank/DDBJ databases">
        <authorList>
            <person name="Chiriac C."/>
            <person name="Salcher M."/>
            <person name="Ghai R."/>
            <person name="Kavagutti S V."/>
        </authorList>
    </citation>
    <scope>NUCLEOTIDE SEQUENCE</scope>
</reference>
<keyword evidence="1" id="KW-1133">Transmembrane helix</keyword>
<organism evidence="5">
    <name type="scientific">uncultured Caudovirales phage</name>
    <dbReference type="NCBI Taxonomy" id="2100421"/>
    <lineage>
        <taxon>Viruses</taxon>
        <taxon>Duplodnaviria</taxon>
        <taxon>Heunggongvirae</taxon>
        <taxon>Uroviricota</taxon>
        <taxon>Caudoviricetes</taxon>
        <taxon>Peduoviridae</taxon>
        <taxon>Maltschvirus</taxon>
        <taxon>Maltschvirus maltsch</taxon>
    </lineage>
</organism>
<dbReference type="EMBL" id="LR797191">
    <property type="protein sequence ID" value="CAB4192439.1"/>
    <property type="molecule type" value="Genomic_DNA"/>
</dbReference>
<evidence type="ECO:0000313" key="3">
    <source>
        <dbReference type="EMBL" id="CAB4179202.1"/>
    </source>
</evidence>
<evidence type="ECO:0000313" key="2">
    <source>
        <dbReference type="EMBL" id="CAB4173783.1"/>
    </source>
</evidence>
<accession>A0A6J5R631</accession>